<evidence type="ECO:0000256" key="6">
    <source>
        <dbReference type="ARBA" id="ARBA00023136"/>
    </source>
</evidence>
<dbReference type="InterPro" id="IPR035906">
    <property type="entry name" value="MetI-like_sf"/>
</dbReference>
<evidence type="ECO:0000256" key="3">
    <source>
        <dbReference type="ARBA" id="ARBA00022475"/>
    </source>
</evidence>
<evidence type="ECO:0000256" key="7">
    <source>
        <dbReference type="RuleBase" id="RU363032"/>
    </source>
</evidence>
<comment type="similarity">
    <text evidence="7">Belongs to the binding-protein-dependent transport system permease family.</text>
</comment>
<dbReference type="CDD" id="cd06261">
    <property type="entry name" value="TM_PBP2"/>
    <property type="match status" value="1"/>
</dbReference>
<sequence>MTESWSKPLRTVFFYSGIAVLLIFFLGPPLWLVSTSIKLPKDAFALPPKLIFTPTLENYQALLGNDQFLRALFNSIVIAGTSTVISVGMAALAAYALVFFGLPRKKGIITFFLSLRVAPAIIFALPVFYLTVNIGIRDSHLIMITVYTVMNLPIAILLLLTFFEDVPGEIREAALIDGCSEWLCFRKVMAPLVSGGLTATMILVLLFSWNEFLLALVLTGQNTQTLPVAITNFLTFQGTDWGAMSAAGTIIMTPMLILGIAVQRYLVRGMTLGGIK</sequence>
<feature type="transmembrane region" description="Helical" evidence="7">
    <location>
        <begin position="12"/>
        <end position="32"/>
    </location>
</feature>
<dbReference type="Gene3D" id="1.10.3720.10">
    <property type="entry name" value="MetI-like"/>
    <property type="match status" value="1"/>
</dbReference>
<feature type="transmembrane region" description="Helical" evidence="7">
    <location>
        <begin position="241"/>
        <end position="262"/>
    </location>
</feature>
<keyword evidence="4 7" id="KW-0812">Transmembrane</keyword>
<dbReference type="Proteomes" id="UP000281094">
    <property type="component" value="Unassembled WGS sequence"/>
</dbReference>
<evidence type="ECO:0000259" key="8">
    <source>
        <dbReference type="PROSITE" id="PS50928"/>
    </source>
</evidence>
<dbReference type="EMBL" id="RCWN01000002">
    <property type="protein sequence ID" value="RLQ85293.1"/>
    <property type="molecule type" value="Genomic_DNA"/>
</dbReference>
<keyword evidence="3" id="KW-1003">Cell membrane</keyword>
<accession>A0A3L7J3Y1</accession>
<comment type="subcellular location">
    <subcellularLocation>
        <location evidence="1 7">Cell membrane</location>
        <topology evidence="1 7">Multi-pass membrane protein</topology>
    </subcellularLocation>
</comment>
<keyword evidence="10" id="KW-1185">Reference proteome</keyword>
<feature type="transmembrane region" description="Helical" evidence="7">
    <location>
        <begin position="141"/>
        <end position="163"/>
    </location>
</feature>
<comment type="caution">
    <text evidence="9">The sequence shown here is derived from an EMBL/GenBank/DDBJ whole genome shotgun (WGS) entry which is preliminary data.</text>
</comment>
<gene>
    <name evidence="9" type="ORF">D8780_15165</name>
</gene>
<keyword evidence="5 7" id="KW-1133">Transmembrane helix</keyword>
<dbReference type="GO" id="GO:0055085">
    <property type="term" value="P:transmembrane transport"/>
    <property type="evidence" value="ECO:0007669"/>
    <property type="project" value="InterPro"/>
</dbReference>
<feature type="transmembrane region" description="Helical" evidence="7">
    <location>
        <begin position="72"/>
        <end position="100"/>
    </location>
</feature>
<keyword evidence="2 7" id="KW-0813">Transport</keyword>
<feature type="domain" description="ABC transmembrane type-1" evidence="8">
    <location>
        <begin position="72"/>
        <end position="262"/>
    </location>
</feature>
<dbReference type="GO" id="GO:0005886">
    <property type="term" value="C:plasma membrane"/>
    <property type="evidence" value="ECO:0007669"/>
    <property type="project" value="UniProtKB-SubCell"/>
</dbReference>
<feature type="transmembrane region" description="Helical" evidence="7">
    <location>
        <begin position="188"/>
        <end position="209"/>
    </location>
</feature>
<dbReference type="PROSITE" id="PS50928">
    <property type="entry name" value="ABC_TM1"/>
    <property type="match status" value="1"/>
</dbReference>
<proteinExistence type="inferred from homology"/>
<evidence type="ECO:0000256" key="2">
    <source>
        <dbReference type="ARBA" id="ARBA00022448"/>
    </source>
</evidence>
<evidence type="ECO:0000256" key="4">
    <source>
        <dbReference type="ARBA" id="ARBA00022692"/>
    </source>
</evidence>
<dbReference type="SUPFAM" id="SSF161098">
    <property type="entry name" value="MetI-like"/>
    <property type="match status" value="1"/>
</dbReference>
<dbReference type="AlphaFoldDB" id="A0A3L7J3Y1"/>
<dbReference type="Pfam" id="PF00528">
    <property type="entry name" value="BPD_transp_1"/>
    <property type="match status" value="1"/>
</dbReference>
<evidence type="ECO:0000313" key="9">
    <source>
        <dbReference type="EMBL" id="RLQ85293.1"/>
    </source>
</evidence>
<dbReference type="RefSeq" id="WP_121646710.1">
    <property type="nucleotide sequence ID" value="NZ_RCWN01000002.1"/>
</dbReference>
<organism evidence="9 10">
    <name type="scientific">Notoacmeibacter ruber</name>
    <dbReference type="NCBI Taxonomy" id="2670375"/>
    <lineage>
        <taxon>Bacteria</taxon>
        <taxon>Pseudomonadati</taxon>
        <taxon>Pseudomonadota</taxon>
        <taxon>Alphaproteobacteria</taxon>
        <taxon>Hyphomicrobiales</taxon>
        <taxon>Notoacmeibacteraceae</taxon>
        <taxon>Notoacmeibacter</taxon>
    </lineage>
</organism>
<evidence type="ECO:0000256" key="5">
    <source>
        <dbReference type="ARBA" id="ARBA00022989"/>
    </source>
</evidence>
<evidence type="ECO:0000313" key="10">
    <source>
        <dbReference type="Proteomes" id="UP000281094"/>
    </source>
</evidence>
<feature type="transmembrane region" description="Helical" evidence="7">
    <location>
        <begin position="107"/>
        <end position="129"/>
    </location>
</feature>
<name>A0A3L7J3Y1_9HYPH</name>
<dbReference type="PANTHER" id="PTHR32243">
    <property type="entry name" value="MALTOSE TRANSPORT SYSTEM PERMEASE-RELATED"/>
    <property type="match status" value="1"/>
</dbReference>
<protein>
    <submittedName>
        <fullName evidence="9">Carbohydrate ABC transporter permease</fullName>
    </submittedName>
</protein>
<evidence type="ECO:0000256" key="1">
    <source>
        <dbReference type="ARBA" id="ARBA00004651"/>
    </source>
</evidence>
<dbReference type="InterPro" id="IPR050901">
    <property type="entry name" value="BP-dep_ABC_trans_perm"/>
</dbReference>
<dbReference type="InterPro" id="IPR000515">
    <property type="entry name" value="MetI-like"/>
</dbReference>
<keyword evidence="6 7" id="KW-0472">Membrane</keyword>
<reference evidence="9 10" key="1">
    <citation type="submission" date="2018-10" db="EMBL/GenBank/DDBJ databases">
        <title>Notoacmeibacter sp. M2BS9Y-3-1, whole genome shotgun sequence.</title>
        <authorList>
            <person name="Tuo L."/>
        </authorList>
    </citation>
    <scope>NUCLEOTIDE SEQUENCE [LARGE SCALE GENOMIC DNA]</scope>
    <source>
        <strain evidence="9 10">M2BS9Y-3-1</strain>
    </source>
</reference>
<dbReference type="PANTHER" id="PTHR32243:SF18">
    <property type="entry name" value="INNER MEMBRANE ABC TRANSPORTER PERMEASE PROTEIN YCJP"/>
    <property type="match status" value="1"/>
</dbReference>